<name>A0A3M0ICS9_9ACTN</name>
<feature type="domain" description="HTH lysR-type" evidence="5">
    <location>
        <begin position="3"/>
        <end position="60"/>
    </location>
</feature>
<dbReference type="SUPFAM" id="SSF53850">
    <property type="entry name" value="Periplasmic binding protein-like II"/>
    <property type="match status" value="1"/>
</dbReference>
<dbReference type="GO" id="GO:0032993">
    <property type="term" value="C:protein-DNA complex"/>
    <property type="evidence" value="ECO:0007669"/>
    <property type="project" value="TreeGrafter"/>
</dbReference>
<evidence type="ECO:0000256" key="1">
    <source>
        <dbReference type="ARBA" id="ARBA00009437"/>
    </source>
</evidence>
<proteinExistence type="inferred from homology"/>
<dbReference type="Proteomes" id="UP000270471">
    <property type="component" value="Unassembled WGS sequence"/>
</dbReference>
<dbReference type="Pfam" id="PF03466">
    <property type="entry name" value="LysR_substrate"/>
    <property type="match status" value="1"/>
</dbReference>
<keyword evidence="7" id="KW-1185">Reference proteome</keyword>
<dbReference type="RefSeq" id="WP_121895534.1">
    <property type="nucleotide sequence ID" value="NZ_PENI01000057.1"/>
</dbReference>
<evidence type="ECO:0000313" key="6">
    <source>
        <dbReference type="EMBL" id="RMB79656.1"/>
    </source>
</evidence>
<dbReference type="FunFam" id="1.10.10.10:FF:000001">
    <property type="entry name" value="LysR family transcriptional regulator"/>
    <property type="match status" value="1"/>
</dbReference>
<dbReference type="Gene3D" id="3.40.190.10">
    <property type="entry name" value="Periplasmic binding protein-like II"/>
    <property type="match status" value="2"/>
</dbReference>
<gene>
    <name evidence="6" type="ORF">CTZ28_44400</name>
</gene>
<organism evidence="6 7">
    <name type="scientific">Streptomyces shenzhenensis</name>
    <dbReference type="NCBI Taxonomy" id="943815"/>
    <lineage>
        <taxon>Bacteria</taxon>
        <taxon>Bacillati</taxon>
        <taxon>Actinomycetota</taxon>
        <taxon>Actinomycetes</taxon>
        <taxon>Kitasatosporales</taxon>
        <taxon>Streptomycetaceae</taxon>
        <taxon>Streptomyces</taxon>
    </lineage>
</organism>
<evidence type="ECO:0000256" key="3">
    <source>
        <dbReference type="ARBA" id="ARBA00023125"/>
    </source>
</evidence>
<comment type="similarity">
    <text evidence="1">Belongs to the LysR transcriptional regulatory family.</text>
</comment>
<dbReference type="PRINTS" id="PR00039">
    <property type="entry name" value="HTHLYSR"/>
</dbReference>
<dbReference type="SUPFAM" id="SSF46785">
    <property type="entry name" value="Winged helix' DNA-binding domain"/>
    <property type="match status" value="1"/>
</dbReference>
<dbReference type="InterPro" id="IPR005119">
    <property type="entry name" value="LysR_subst-bd"/>
</dbReference>
<evidence type="ECO:0000313" key="7">
    <source>
        <dbReference type="Proteomes" id="UP000270471"/>
    </source>
</evidence>
<dbReference type="CDD" id="cd08414">
    <property type="entry name" value="PBP2_LTTR_aromatics_like"/>
    <property type="match status" value="1"/>
</dbReference>
<dbReference type="PANTHER" id="PTHR30346">
    <property type="entry name" value="TRANSCRIPTIONAL DUAL REGULATOR HCAR-RELATED"/>
    <property type="match status" value="1"/>
</dbReference>
<dbReference type="AlphaFoldDB" id="A0A3M0ICS9"/>
<dbReference type="InterPro" id="IPR036388">
    <property type="entry name" value="WH-like_DNA-bd_sf"/>
</dbReference>
<dbReference type="GO" id="GO:0003700">
    <property type="term" value="F:DNA-binding transcription factor activity"/>
    <property type="evidence" value="ECO:0007669"/>
    <property type="project" value="InterPro"/>
</dbReference>
<dbReference type="InterPro" id="IPR000847">
    <property type="entry name" value="LysR_HTH_N"/>
</dbReference>
<keyword evidence="3" id="KW-0238">DNA-binding</keyword>
<dbReference type="EMBL" id="PENI01000057">
    <property type="protein sequence ID" value="RMB79656.1"/>
    <property type="molecule type" value="Genomic_DNA"/>
</dbReference>
<dbReference type="GO" id="GO:0003677">
    <property type="term" value="F:DNA binding"/>
    <property type="evidence" value="ECO:0007669"/>
    <property type="project" value="UniProtKB-KW"/>
</dbReference>
<sequence>MDMDLRRLRYFVTVAEELSFVRAAERLNMTQPALSRQIRALEDHLEVSLLHRGPLGTALTPAGAQLLEDARPLLATSLALQRRVRLAGREGHHFTIGFMPGVIVTPIVRQFRALAPEVNVQVLHTALTDQVDYLLDGRVDVCFVRLPLPVDTFDIVPLFPEPRVAALSDEHPMAQARVVDIAELTPYRLLQDAGDVPEWRGTAFHATSLRNGPEADRPTTIEESLEAVASSTGFIVVPAGLADFYRRPDIRYVQLTGVPPRMVALAYTKNRKMPSIDQFAKIVIAALGSDGSTIGR</sequence>
<reference evidence="6 7" key="1">
    <citation type="submission" date="2017-11" db="EMBL/GenBank/DDBJ databases">
        <title>Draft genome of actinobacteria isolated from guarana (Paullinia cupana (Mart.) Ducke.</title>
        <authorList>
            <person name="Siqueira K.A."/>
            <person name="Liotti R.G."/>
            <person name="Mendes T.A.O."/>
            <person name="Soares M.A."/>
        </authorList>
    </citation>
    <scope>NUCLEOTIDE SEQUENCE [LARGE SCALE GENOMIC DNA]</scope>
    <source>
        <strain evidence="6 7">193</strain>
    </source>
</reference>
<keyword evidence="2" id="KW-0805">Transcription regulation</keyword>
<accession>A0A3M0ICS9</accession>
<comment type="caution">
    <text evidence="6">The sequence shown here is derived from an EMBL/GenBank/DDBJ whole genome shotgun (WGS) entry which is preliminary data.</text>
</comment>
<dbReference type="OrthoDB" id="79118at2"/>
<dbReference type="PANTHER" id="PTHR30346:SF0">
    <property type="entry name" value="HCA OPERON TRANSCRIPTIONAL ACTIVATOR HCAR"/>
    <property type="match status" value="1"/>
</dbReference>
<keyword evidence="4" id="KW-0804">Transcription</keyword>
<dbReference type="PROSITE" id="PS50931">
    <property type="entry name" value="HTH_LYSR"/>
    <property type="match status" value="1"/>
</dbReference>
<dbReference type="InterPro" id="IPR036390">
    <property type="entry name" value="WH_DNA-bd_sf"/>
</dbReference>
<evidence type="ECO:0000256" key="4">
    <source>
        <dbReference type="ARBA" id="ARBA00023163"/>
    </source>
</evidence>
<dbReference type="Pfam" id="PF00126">
    <property type="entry name" value="HTH_1"/>
    <property type="match status" value="1"/>
</dbReference>
<evidence type="ECO:0000259" key="5">
    <source>
        <dbReference type="PROSITE" id="PS50931"/>
    </source>
</evidence>
<protein>
    <submittedName>
        <fullName evidence="6">LysR family transcriptional regulator</fullName>
    </submittedName>
</protein>
<evidence type="ECO:0000256" key="2">
    <source>
        <dbReference type="ARBA" id="ARBA00023015"/>
    </source>
</evidence>
<dbReference type="Gene3D" id="1.10.10.10">
    <property type="entry name" value="Winged helix-like DNA-binding domain superfamily/Winged helix DNA-binding domain"/>
    <property type="match status" value="1"/>
</dbReference>